<dbReference type="SUPFAM" id="SSF55729">
    <property type="entry name" value="Acyl-CoA N-acyltransferases (Nat)"/>
    <property type="match status" value="1"/>
</dbReference>
<reference evidence="4" key="1">
    <citation type="submission" date="2020-02" db="EMBL/GenBank/DDBJ databases">
        <authorList>
            <person name="Meier V. D."/>
        </authorList>
    </citation>
    <scope>NUCLEOTIDE SEQUENCE</scope>
    <source>
        <strain evidence="4">AVDCRST_MAG19</strain>
    </source>
</reference>
<protein>
    <recommendedName>
        <fullName evidence="3">N-acetyltransferase domain-containing protein</fullName>
    </recommendedName>
</protein>
<evidence type="ECO:0000259" key="3">
    <source>
        <dbReference type="PROSITE" id="PS51186"/>
    </source>
</evidence>
<feature type="domain" description="N-acetyltransferase" evidence="3">
    <location>
        <begin position="10"/>
        <end position="147"/>
    </location>
</feature>
<dbReference type="InterPro" id="IPR000182">
    <property type="entry name" value="GNAT_dom"/>
</dbReference>
<evidence type="ECO:0000256" key="2">
    <source>
        <dbReference type="ARBA" id="ARBA00023315"/>
    </source>
</evidence>
<keyword evidence="1" id="KW-0808">Transferase</keyword>
<organism evidence="4">
    <name type="scientific">uncultured Thermomicrobiales bacterium</name>
    <dbReference type="NCBI Taxonomy" id="1645740"/>
    <lineage>
        <taxon>Bacteria</taxon>
        <taxon>Pseudomonadati</taxon>
        <taxon>Thermomicrobiota</taxon>
        <taxon>Thermomicrobia</taxon>
        <taxon>Thermomicrobiales</taxon>
        <taxon>environmental samples</taxon>
    </lineage>
</organism>
<proteinExistence type="predicted"/>
<dbReference type="InterPro" id="IPR016181">
    <property type="entry name" value="Acyl_CoA_acyltransferase"/>
</dbReference>
<dbReference type="Pfam" id="PF00583">
    <property type="entry name" value="Acetyltransf_1"/>
    <property type="match status" value="1"/>
</dbReference>
<evidence type="ECO:0000313" key="4">
    <source>
        <dbReference type="EMBL" id="CAA9578941.1"/>
    </source>
</evidence>
<name>A0A6J4VL18_9BACT</name>
<gene>
    <name evidence="4" type="ORF">AVDCRST_MAG19-3798</name>
</gene>
<evidence type="ECO:0000256" key="1">
    <source>
        <dbReference type="ARBA" id="ARBA00022679"/>
    </source>
</evidence>
<sequence length="179" mass="20020">MTDRRALSGTVVRLVADDDREWVRRFLHERWGSAEMAVHGTVHRPAELPGFVAVREGEPLALLTYEEADAGCEIVGLDSLRPGRGVGSALLGRAEATARRAGRRRLWLVTTNDHLTALRFYQKRGFVLVALDRDAVTRARRLKLEIPLVGDDGIPLRDELDLETTRSATLGPHAREDHR</sequence>
<dbReference type="EMBL" id="CADCWL010000205">
    <property type="protein sequence ID" value="CAA9578941.1"/>
    <property type="molecule type" value="Genomic_DNA"/>
</dbReference>
<dbReference type="PROSITE" id="PS51186">
    <property type="entry name" value="GNAT"/>
    <property type="match status" value="1"/>
</dbReference>
<keyword evidence="2" id="KW-0012">Acyltransferase</keyword>
<dbReference type="GO" id="GO:0016747">
    <property type="term" value="F:acyltransferase activity, transferring groups other than amino-acyl groups"/>
    <property type="evidence" value="ECO:0007669"/>
    <property type="project" value="InterPro"/>
</dbReference>
<accession>A0A6J4VL18</accession>
<dbReference type="AlphaFoldDB" id="A0A6J4VL18"/>
<dbReference type="PANTHER" id="PTHR43877:SF2">
    <property type="entry name" value="AMINOALKYLPHOSPHONATE N-ACETYLTRANSFERASE-RELATED"/>
    <property type="match status" value="1"/>
</dbReference>
<dbReference type="PANTHER" id="PTHR43877">
    <property type="entry name" value="AMINOALKYLPHOSPHONATE N-ACETYLTRANSFERASE-RELATED-RELATED"/>
    <property type="match status" value="1"/>
</dbReference>
<dbReference type="InterPro" id="IPR050832">
    <property type="entry name" value="Bact_Acetyltransf"/>
</dbReference>
<dbReference type="Gene3D" id="3.40.630.30">
    <property type="match status" value="1"/>
</dbReference>